<gene>
    <name evidence="7" type="ORF">F0L74_12780</name>
</gene>
<dbReference type="InterPro" id="IPR013325">
    <property type="entry name" value="RNA_pol_sigma_r2"/>
</dbReference>
<dbReference type="PANTHER" id="PTHR43133">
    <property type="entry name" value="RNA POLYMERASE ECF-TYPE SIGMA FACTO"/>
    <property type="match status" value="1"/>
</dbReference>
<name>A0A5B2VXN5_9BACT</name>
<accession>A0A5B2VXN5</accession>
<feature type="domain" description="RNA polymerase sigma-70 region 2" evidence="5">
    <location>
        <begin position="21"/>
        <end position="87"/>
    </location>
</feature>
<dbReference type="GO" id="GO:0016987">
    <property type="term" value="F:sigma factor activity"/>
    <property type="evidence" value="ECO:0007669"/>
    <property type="project" value="UniProtKB-KW"/>
</dbReference>
<dbReference type="InterPro" id="IPR013249">
    <property type="entry name" value="RNA_pol_sigma70_r4_t2"/>
</dbReference>
<dbReference type="SUPFAM" id="SSF88659">
    <property type="entry name" value="Sigma3 and sigma4 domains of RNA polymerase sigma factors"/>
    <property type="match status" value="1"/>
</dbReference>
<keyword evidence="2" id="KW-0805">Transcription regulation</keyword>
<organism evidence="7 8">
    <name type="scientific">Chitinophaga agrisoli</name>
    <dbReference type="NCBI Taxonomy" id="2607653"/>
    <lineage>
        <taxon>Bacteria</taxon>
        <taxon>Pseudomonadati</taxon>
        <taxon>Bacteroidota</taxon>
        <taxon>Chitinophagia</taxon>
        <taxon>Chitinophagales</taxon>
        <taxon>Chitinophagaceae</taxon>
        <taxon>Chitinophaga</taxon>
    </lineage>
</organism>
<evidence type="ECO:0000256" key="4">
    <source>
        <dbReference type="ARBA" id="ARBA00023163"/>
    </source>
</evidence>
<evidence type="ECO:0000313" key="7">
    <source>
        <dbReference type="EMBL" id="KAA2243370.1"/>
    </source>
</evidence>
<dbReference type="Pfam" id="PF04542">
    <property type="entry name" value="Sigma70_r2"/>
    <property type="match status" value="1"/>
</dbReference>
<comment type="caution">
    <text evidence="7">The sequence shown here is derived from an EMBL/GenBank/DDBJ whole genome shotgun (WGS) entry which is preliminary data.</text>
</comment>
<dbReference type="SUPFAM" id="SSF88946">
    <property type="entry name" value="Sigma2 domain of RNA polymerase sigma factors"/>
    <property type="match status" value="1"/>
</dbReference>
<keyword evidence="4" id="KW-0804">Transcription</keyword>
<dbReference type="AlphaFoldDB" id="A0A5B2VXN5"/>
<dbReference type="GO" id="GO:0003677">
    <property type="term" value="F:DNA binding"/>
    <property type="evidence" value="ECO:0007669"/>
    <property type="project" value="InterPro"/>
</dbReference>
<dbReference type="InterPro" id="IPR014284">
    <property type="entry name" value="RNA_pol_sigma-70_dom"/>
</dbReference>
<reference evidence="7 8" key="1">
    <citation type="submission" date="2019-09" db="EMBL/GenBank/DDBJ databases">
        <title>Chitinophaga ginsengihumi sp. nov., isolated from soil of ginseng rhizosphere.</title>
        <authorList>
            <person name="Lee J."/>
        </authorList>
    </citation>
    <scope>NUCLEOTIDE SEQUENCE [LARGE SCALE GENOMIC DNA]</scope>
    <source>
        <strain evidence="7 8">BN140078</strain>
    </source>
</reference>
<dbReference type="Gene3D" id="1.10.1740.10">
    <property type="match status" value="1"/>
</dbReference>
<dbReference type="NCBIfam" id="TIGR02937">
    <property type="entry name" value="sigma70-ECF"/>
    <property type="match status" value="1"/>
</dbReference>
<dbReference type="Gene3D" id="1.10.10.10">
    <property type="entry name" value="Winged helix-like DNA-binding domain superfamily/Winged helix DNA-binding domain"/>
    <property type="match status" value="1"/>
</dbReference>
<dbReference type="InterPro" id="IPR014327">
    <property type="entry name" value="RNA_pol_sigma70_bacteroid"/>
</dbReference>
<dbReference type="InterPro" id="IPR039425">
    <property type="entry name" value="RNA_pol_sigma-70-like"/>
</dbReference>
<proteinExistence type="inferred from homology"/>
<reference evidence="7 8" key="2">
    <citation type="submission" date="2019-09" db="EMBL/GenBank/DDBJ databases">
        <authorList>
            <person name="Jin C."/>
        </authorList>
    </citation>
    <scope>NUCLEOTIDE SEQUENCE [LARGE SCALE GENOMIC DNA]</scope>
    <source>
        <strain evidence="7 8">BN140078</strain>
    </source>
</reference>
<protein>
    <submittedName>
        <fullName evidence="7">RNA polymerase sigma-70 factor</fullName>
    </submittedName>
</protein>
<comment type="similarity">
    <text evidence="1">Belongs to the sigma-70 factor family. ECF subfamily.</text>
</comment>
<dbReference type="InterPro" id="IPR036388">
    <property type="entry name" value="WH-like_DNA-bd_sf"/>
</dbReference>
<evidence type="ECO:0000256" key="2">
    <source>
        <dbReference type="ARBA" id="ARBA00023015"/>
    </source>
</evidence>
<keyword evidence="3" id="KW-0731">Sigma factor</keyword>
<evidence type="ECO:0000256" key="1">
    <source>
        <dbReference type="ARBA" id="ARBA00010641"/>
    </source>
</evidence>
<evidence type="ECO:0000313" key="8">
    <source>
        <dbReference type="Proteomes" id="UP000324611"/>
    </source>
</evidence>
<dbReference type="Proteomes" id="UP000324611">
    <property type="component" value="Unassembled WGS sequence"/>
</dbReference>
<keyword evidence="8" id="KW-1185">Reference proteome</keyword>
<sequence length="183" mass="21440">MSTFTTIAALKEGDASVFKELFNEYHGKVYLYVLSKTHSEYMAEEVTQITFIKLWNYRQHLNESEPVAKLIFHIARATTIDLFRKEAVRGKLQQQEKPTEADTSNSAEAVEVKELQQRIRQLVHKMPPVRRKVFELSRYEFKSYKEIAELLSLSVKTVENHMTLAIKHLRNILTLLLLVYLLR</sequence>
<evidence type="ECO:0000259" key="6">
    <source>
        <dbReference type="Pfam" id="PF08281"/>
    </source>
</evidence>
<evidence type="ECO:0000259" key="5">
    <source>
        <dbReference type="Pfam" id="PF04542"/>
    </source>
</evidence>
<dbReference type="EMBL" id="VUOC01000002">
    <property type="protein sequence ID" value="KAA2243370.1"/>
    <property type="molecule type" value="Genomic_DNA"/>
</dbReference>
<dbReference type="InterPro" id="IPR013324">
    <property type="entry name" value="RNA_pol_sigma_r3/r4-like"/>
</dbReference>
<dbReference type="GO" id="GO:0006352">
    <property type="term" value="P:DNA-templated transcription initiation"/>
    <property type="evidence" value="ECO:0007669"/>
    <property type="project" value="InterPro"/>
</dbReference>
<dbReference type="NCBIfam" id="TIGR02985">
    <property type="entry name" value="Sig70_bacteroi1"/>
    <property type="match status" value="1"/>
</dbReference>
<dbReference type="InterPro" id="IPR007627">
    <property type="entry name" value="RNA_pol_sigma70_r2"/>
</dbReference>
<evidence type="ECO:0000256" key="3">
    <source>
        <dbReference type="ARBA" id="ARBA00023082"/>
    </source>
</evidence>
<dbReference type="PANTHER" id="PTHR43133:SF46">
    <property type="entry name" value="RNA POLYMERASE SIGMA-70 FACTOR ECF SUBFAMILY"/>
    <property type="match status" value="1"/>
</dbReference>
<dbReference type="Pfam" id="PF08281">
    <property type="entry name" value="Sigma70_r4_2"/>
    <property type="match status" value="1"/>
</dbReference>
<feature type="domain" description="RNA polymerase sigma factor 70 region 4 type 2" evidence="6">
    <location>
        <begin position="117"/>
        <end position="169"/>
    </location>
</feature>
<dbReference type="RefSeq" id="WP_149838246.1">
    <property type="nucleotide sequence ID" value="NZ_VUOC01000002.1"/>
</dbReference>